<reference evidence="2 3" key="1">
    <citation type="submission" date="2019-06" db="EMBL/GenBank/DDBJ databases">
        <title>Genome Sequence of the Brown Rot Fungal Pathogen Monilinia fructicola.</title>
        <authorList>
            <person name="De Miccolis Angelini R.M."/>
            <person name="Landi L."/>
            <person name="Abate D."/>
            <person name="Pollastro S."/>
            <person name="Romanazzi G."/>
            <person name="Faretra F."/>
        </authorList>
    </citation>
    <scope>NUCLEOTIDE SEQUENCE [LARGE SCALE GENOMIC DNA]</scope>
    <source>
        <strain evidence="2 3">Mfrc123</strain>
    </source>
</reference>
<dbReference type="VEuPathDB" id="FungiDB:MFRU_004g03260"/>
<gene>
    <name evidence="2" type="ORF">EYC84_001197</name>
</gene>
<keyword evidence="3" id="KW-1185">Reference proteome</keyword>
<protein>
    <recommendedName>
        <fullName evidence="1">DUF6594 domain-containing protein</fullName>
    </recommendedName>
</protein>
<dbReference type="AlphaFoldDB" id="A0A5M9JJE8"/>
<name>A0A5M9JJE8_MONFR</name>
<evidence type="ECO:0000313" key="2">
    <source>
        <dbReference type="EMBL" id="KAA8569584.1"/>
    </source>
</evidence>
<sequence length="248" mass="28672">MEPDLEAAADAPHATLAMRMSSQRDNTSADIQLEAVTSSDALQSEGIRRRNTDHTVDMVRDTTVSSIDTDKTLGGDLNIGQWNVKAYVIAWWSKRVKDITNRWPGSSPPIPSNDGRSEAAKEKITHDQLFEKLKRDYIWEDFKTGITKLARWQLTDKDFMIIRRFEEAHMRIIIHLEIEIEAITRELRKRDDIDAAVEKSPEWYRLRGFLPRKEGKDVVYPNGESRCYEWHNDALVAKLTVKIEQYGQ</sequence>
<dbReference type="EMBL" id="VICG01000008">
    <property type="protein sequence ID" value="KAA8569584.1"/>
    <property type="molecule type" value="Genomic_DNA"/>
</dbReference>
<accession>A0A5M9JJE8</accession>
<organism evidence="2 3">
    <name type="scientific">Monilinia fructicola</name>
    <name type="common">Brown rot fungus</name>
    <name type="synonym">Ciboria fructicola</name>
    <dbReference type="NCBI Taxonomy" id="38448"/>
    <lineage>
        <taxon>Eukaryota</taxon>
        <taxon>Fungi</taxon>
        <taxon>Dikarya</taxon>
        <taxon>Ascomycota</taxon>
        <taxon>Pezizomycotina</taxon>
        <taxon>Leotiomycetes</taxon>
        <taxon>Helotiales</taxon>
        <taxon>Sclerotiniaceae</taxon>
        <taxon>Monilinia</taxon>
    </lineage>
</organism>
<dbReference type="Pfam" id="PF20237">
    <property type="entry name" value="DUF6594"/>
    <property type="match status" value="1"/>
</dbReference>
<feature type="domain" description="DUF6594" evidence="1">
    <location>
        <begin position="148"/>
        <end position="207"/>
    </location>
</feature>
<evidence type="ECO:0000313" key="3">
    <source>
        <dbReference type="Proteomes" id="UP000322873"/>
    </source>
</evidence>
<evidence type="ECO:0000259" key="1">
    <source>
        <dbReference type="Pfam" id="PF20237"/>
    </source>
</evidence>
<dbReference type="InterPro" id="IPR046529">
    <property type="entry name" value="DUF6594"/>
</dbReference>
<proteinExistence type="predicted"/>
<dbReference type="Proteomes" id="UP000322873">
    <property type="component" value="Unassembled WGS sequence"/>
</dbReference>
<comment type="caution">
    <text evidence="2">The sequence shown here is derived from an EMBL/GenBank/DDBJ whole genome shotgun (WGS) entry which is preliminary data.</text>
</comment>